<keyword evidence="1" id="KW-0812">Transmembrane</keyword>
<reference evidence="2 3" key="1">
    <citation type="submission" date="2014-07" db="EMBL/GenBank/DDBJ databases">
        <authorList>
            <person name="McCorrison J."/>
            <person name="Sanka R."/>
            <person name="Torralba M."/>
            <person name="Gillis M."/>
            <person name="Haft D.H."/>
            <person name="Methe B."/>
            <person name="Sutton G."/>
            <person name="Nelson K.E."/>
        </authorList>
    </citation>
    <scope>NUCLEOTIDE SEQUENCE [LARGE SCALE GENOMIC DNA]</scope>
    <source>
        <strain evidence="2 3">DNF00040</strain>
    </source>
</reference>
<comment type="caution">
    <text evidence="2">The sequence shown here is derived from an EMBL/GenBank/DDBJ whole genome shotgun (WGS) entry which is preliminary data.</text>
</comment>
<feature type="transmembrane region" description="Helical" evidence="1">
    <location>
        <begin position="70"/>
        <end position="92"/>
    </location>
</feature>
<keyword evidence="1" id="KW-0472">Membrane</keyword>
<accession>A0A095YSS0</accession>
<dbReference type="Proteomes" id="UP000029629">
    <property type="component" value="Unassembled WGS sequence"/>
</dbReference>
<dbReference type="EMBL" id="JRNI01000109">
    <property type="protein sequence ID" value="KGF25216.1"/>
    <property type="molecule type" value="Genomic_DNA"/>
</dbReference>
<dbReference type="AlphaFoldDB" id="A0A095YSS0"/>
<feature type="transmembrane region" description="Helical" evidence="1">
    <location>
        <begin position="43"/>
        <end position="64"/>
    </location>
</feature>
<evidence type="ECO:0000313" key="3">
    <source>
        <dbReference type="Proteomes" id="UP000029629"/>
    </source>
</evidence>
<sequence>MIKYKVLPDDALLGISGMGSVVTYWNSRFFLSISKLLKIKESFFLCYCAWLVSFCLIFVEIYIINSFASGTFALMPKRVVFLFVLTGLFFFFGRKALPYWSETDEEL</sequence>
<organism evidence="2 3">
    <name type="scientific">Oligella urethralis DNF00040</name>
    <dbReference type="NCBI Taxonomy" id="1401065"/>
    <lineage>
        <taxon>Bacteria</taxon>
        <taxon>Pseudomonadati</taxon>
        <taxon>Pseudomonadota</taxon>
        <taxon>Betaproteobacteria</taxon>
        <taxon>Burkholderiales</taxon>
        <taxon>Alcaligenaceae</taxon>
        <taxon>Oligella</taxon>
    </lineage>
</organism>
<evidence type="ECO:0000313" key="2">
    <source>
        <dbReference type="EMBL" id="KGF25216.1"/>
    </source>
</evidence>
<keyword evidence="3" id="KW-1185">Reference proteome</keyword>
<proteinExistence type="predicted"/>
<name>A0A095YSS0_9BURK</name>
<keyword evidence="1" id="KW-1133">Transmembrane helix</keyword>
<evidence type="ECO:0000256" key="1">
    <source>
        <dbReference type="SAM" id="Phobius"/>
    </source>
</evidence>
<gene>
    <name evidence="2" type="ORF">HMPREF2130_11510</name>
</gene>
<protein>
    <submittedName>
        <fullName evidence="2">Uncharacterized protein</fullName>
    </submittedName>
</protein>